<feature type="compositionally biased region" description="Acidic residues" evidence="3">
    <location>
        <begin position="477"/>
        <end position="498"/>
    </location>
</feature>
<keyword evidence="4" id="KW-0472">Membrane</keyword>
<dbReference type="AlphaFoldDB" id="A0A7S4APC2"/>
<feature type="compositionally biased region" description="Low complexity" evidence="3">
    <location>
        <begin position="455"/>
        <end position="472"/>
    </location>
</feature>
<name>A0A7S4APC2_9STRA</name>
<protein>
    <recommendedName>
        <fullName evidence="7">Feruloyl esterase</fullName>
    </recommendedName>
</protein>
<organism evidence="6">
    <name type="scientific">Pseudo-nitzschia australis</name>
    <dbReference type="NCBI Taxonomy" id="44445"/>
    <lineage>
        <taxon>Eukaryota</taxon>
        <taxon>Sar</taxon>
        <taxon>Stramenopiles</taxon>
        <taxon>Ochrophyta</taxon>
        <taxon>Bacillariophyta</taxon>
        <taxon>Bacillariophyceae</taxon>
        <taxon>Bacillariophycidae</taxon>
        <taxon>Bacillariales</taxon>
        <taxon>Bacillariaceae</taxon>
        <taxon>Pseudo-nitzschia</taxon>
    </lineage>
</organism>
<reference evidence="6" key="1">
    <citation type="submission" date="2021-01" db="EMBL/GenBank/DDBJ databases">
        <authorList>
            <person name="Corre E."/>
            <person name="Pelletier E."/>
            <person name="Niang G."/>
            <person name="Scheremetjew M."/>
            <person name="Finn R."/>
            <person name="Kale V."/>
            <person name="Holt S."/>
            <person name="Cochrane G."/>
            <person name="Meng A."/>
            <person name="Brown T."/>
            <person name="Cohen L."/>
        </authorList>
    </citation>
    <scope>NUCLEOTIDE SEQUENCE</scope>
    <source>
        <strain evidence="6">10249 10 AB</strain>
    </source>
</reference>
<accession>A0A7S4APC2</accession>
<feature type="signal peptide" evidence="5">
    <location>
        <begin position="1"/>
        <end position="21"/>
    </location>
</feature>
<evidence type="ECO:0000256" key="2">
    <source>
        <dbReference type="ARBA" id="ARBA00022801"/>
    </source>
</evidence>
<dbReference type="GO" id="GO:0016787">
    <property type="term" value="F:hydrolase activity"/>
    <property type="evidence" value="ECO:0007669"/>
    <property type="project" value="UniProtKB-KW"/>
</dbReference>
<feature type="region of interest" description="Disordered" evidence="3">
    <location>
        <begin position="438"/>
        <end position="509"/>
    </location>
</feature>
<dbReference type="Gene3D" id="3.40.50.1820">
    <property type="entry name" value="alpha/beta hydrolase"/>
    <property type="match status" value="1"/>
</dbReference>
<keyword evidence="4" id="KW-1133">Transmembrane helix</keyword>
<evidence type="ECO:0000313" key="6">
    <source>
        <dbReference type="EMBL" id="CAE0721805.1"/>
    </source>
</evidence>
<dbReference type="SUPFAM" id="SSF53474">
    <property type="entry name" value="alpha/beta-Hydrolases"/>
    <property type="match status" value="1"/>
</dbReference>
<dbReference type="InterPro" id="IPR050955">
    <property type="entry name" value="Plant_Biomass_Hydrol_Est"/>
</dbReference>
<keyword evidence="1 5" id="KW-0732">Signal</keyword>
<dbReference type="EMBL" id="HBIX01020701">
    <property type="protein sequence ID" value="CAE0721805.1"/>
    <property type="molecule type" value="Transcribed_RNA"/>
</dbReference>
<evidence type="ECO:0000256" key="4">
    <source>
        <dbReference type="SAM" id="Phobius"/>
    </source>
</evidence>
<feature type="chain" id="PRO_5031052499" description="Feruloyl esterase" evidence="5">
    <location>
        <begin position="22"/>
        <end position="544"/>
    </location>
</feature>
<keyword evidence="2" id="KW-0378">Hydrolase</keyword>
<dbReference type="PANTHER" id="PTHR43037:SF5">
    <property type="entry name" value="FERULOYL ESTERASE"/>
    <property type="match status" value="1"/>
</dbReference>
<evidence type="ECO:0000256" key="1">
    <source>
        <dbReference type="ARBA" id="ARBA00022729"/>
    </source>
</evidence>
<sequence length="544" mass="58302">MTVKATQTLLILFGSFCLLSSIGNQHGLLVVAGQEAEDDLLALMMGSNCDTSPNALINAFGKDIPQTCVNVPHDSGDESTTATIKRCFYTYVPENCKNAADGANETDPLEANLPLVFDIHGLLSCPLYSAMYTGWMEKAEEECFVVVWPIGNTNDNLIAKPCFSLPGFLQDNDYGAIEGTSGFATTTPCCCFDETEQAIEGDDPLFLRMAIDAVIRSFDENVNATAIAENSSNGNNNNVSIDRSRVYMAGHSNGCMASISMAALYSDVVAAVCCHAGTVITPFPSDYSPVPIWMAFGMNDEIIPAEGVVSLDLGAFGVYGMWPIQDAMDYIASRNNCEEELDETLNLGENVTSYKRTKCTNNANVEMVALFESGHMPYSPVPNSMFSSFAETTVDTTALAWNFCSSYSNPRAQESIAASQDQVSFAEVDKEVVMDPITAGGKEPEDLEVDEEPTASQDQGSSASQDQGSSASKDQESSDSEDVGEEENSEEEPEDPESDKERVTDPFASSASQLRLMHASGTIQGTIVIGIGIGIGIVLTSSFA</sequence>
<dbReference type="PANTHER" id="PTHR43037">
    <property type="entry name" value="UNNAMED PRODUCT-RELATED"/>
    <property type="match status" value="1"/>
</dbReference>
<evidence type="ECO:0000256" key="3">
    <source>
        <dbReference type="SAM" id="MobiDB-lite"/>
    </source>
</evidence>
<feature type="transmembrane region" description="Helical" evidence="4">
    <location>
        <begin position="523"/>
        <end position="543"/>
    </location>
</feature>
<gene>
    <name evidence="6" type="ORF">PAUS00366_LOCUS14560</name>
</gene>
<evidence type="ECO:0008006" key="7">
    <source>
        <dbReference type="Google" id="ProtNLM"/>
    </source>
</evidence>
<proteinExistence type="predicted"/>
<evidence type="ECO:0000256" key="5">
    <source>
        <dbReference type="SAM" id="SignalP"/>
    </source>
</evidence>
<dbReference type="InterPro" id="IPR029058">
    <property type="entry name" value="AB_hydrolase_fold"/>
</dbReference>
<keyword evidence="4" id="KW-0812">Transmembrane</keyword>